<evidence type="ECO:0000259" key="6">
    <source>
        <dbReference type="PROSITE" id="PS51935"/>
    </source>
</evidence>
<gene>
    <name evidence="7" type="ORF">J2S35_000673</name>
</gene>
<dbReference type="GO" id="GO:0006508">
    <property type="term" value="P:proteolysis"/>
    <property type="evidence" value="ECO:0007669"/>
    <property type="project" value="UniProtKB-KW"/>
</dbReference>
<dbReference type="PROSITE" id="PS51935">
    <property type="entry name" value="NLPC_P60"/>
    <property type="match status" value="1"/>
</dbReference>
<keyword evidence="4" id="KW-0788">Thiol protease</keyword>
<dbReference type="GO" id="GO:0008234">
    <property type="term" value="F:cysteine-type peptidase activity"/>
    <property type="evidence" value="ECO:0007669"/>
    <property type="project" value="UniProtKB-KW"/>
</dbReference>
<dbReference type="InterPro" id="IPR038765">
    <property type="entry name" value="Papain-like_cys_pep_sf"/>
</dbReference>
<proteinExistence type="inferred from homology"/>
<evidence type="ECO:0000256" key="2">
    <source>
        <dbReference type="ARBA" id="ARBA00022670"/>
    </source>
</evidence>
<comment type="similarity">
    <text evidence="1">Belongs to the peptidase C40 family.</text>
</comment>
<dbReference type="Gene3D" id="3.90.1720.10">
    <property type="entry name" value="endopeptidase domain like (from Nostoc punctiforme)"/>
    <property type="match status" value="1"/>
</dbReference>
<dbReference type="SUPFAM" id="SSF54001">
    <property type="entry name" value="Cysteine proteinases"/>
    <property type="match status" value="1"/>
</dbReference>
<accession>A0AAE3YGY5</accession>
<dbReference type="Pfam" id="PF00877">
    <property type="entry name" value="NLPC_P60"/>
    <property type="match status" value="1"/>
</dbReference>
<reference evidence="7" key="1">
    <citation type="submission" date="2023-07" db="EMBL/GenBank/DDBJ databases">
        <title>Sequencing the genomes of 1000 actinobacteria strains.</title>
        <authorList>
            <person name="Klenk H.-P."/>
        </authorList>
    </citation>
    <scope>NUCLEOTIDE SEQUENCE</scope>
    <source>
        <strain evidence="7">DSM 13988</strain>
    </source>
</reference>
<keyword evidence="8" id="KW-1185">Reference proteome</keyword>
<feature type="region of interest" description="Disordered" evidence="5">
    <location>
        <begin position="91"/>
        <end position="115"/>
    </location>
</feature>
<feature type="domain" description="NlpC/P60" evidence="6">
    <location>
        <begin position="186"/>
        <end position="310"/>
    </location>
</feature>
<dbReference type="AlphaFoldDB" id="A0AAE3YGY5"/>
<sequence>MSKSIEKASLSAVAKAVSENAGGATRQAAVIAAASGLVLSGGLAAQAFSTPEAAPASHTAPASAAPAPSASAEVKAPAAATAKKVERAAVKAAPKKAVKKATKKAAPKRAAAPANARKATTAGAYSYSYSSDSVQQAPARAAVKAAPAQAAAATAPQAASYTAPVAQRAAYQAPAAQPAAYQAPAAQPAAYQAPAAAKPVASTSGVGATIAAAARAQVGMGQDCTMLVTNALAAAGISHHGWPASYMGLGTITSNPQPGDLIYYDNAGSGVPHIAVYIGNGQAVHGGWNGNQTTIASAYLGSGPVFIHVG</sequence>
<evidence type="ECO:0000256" key="5">
    <source>
        <dbReference type="SAM" id="MobiDB-lite"/>
    </source>
</evidence>
<evidence type="ECO:0000256" key="3">
    <source>
        <dbReference type="ARBA" id="ARBA00022801"/>
    </source>
</evidence>
<dbReference type="RefSeq" id="WP_309849833.1">
    <property type="nucleotide sequence ID" value="NZ_BAAAIU010000045.1"/>
</dbReference>
<organism evidence="7 8">
    <name type="scientific">Falsarthrobacter nasiphocae</name>
    <dbReference type="NCBI Taxonomy" id="189863"/>
    <lineage>
        <taxon>Bacteria</taxon>
        <taxon>Bacillati</taxon>
        <taxon>Actinomycetota</taxon>
        <taxon>Actinomycetes</taxon>
        <taxon>Micrococcales</taxon>
        <taxon>Micrococcaceae</taxon>
        <taxon>Falsarthrobacter</taxon>
    </lineage>
</organism>
<name>A0AAE3YGY5_9MICC</name>
<comment type="caution">
    <text evidence="7">The sequence shown here is derived from an EMBL/GenBank/DDBJ whole genome shotgun (WGS) entry which is preliminary data.</text>
</comment>
<dbReference type="Proteomes" id="UP001247307">
    <property type="component" value="Unassembled WGS sequence"/>
</dbReference>
<protein>
    <submittedName>
        <fullName evidence="7">Cell wall-associated NlpC family hydrolase</fullName>
    </submittedName>
</protein>
<dbReference type="InterPro" id="IPR000064">
    <property type="entry name" value="NLP_P60_dom"/>
</dbReference>
<feature type="compositionally biased region" description="Basic residues" evidence="5">
    <location>
        <begin position="93"/>
        <end position="107"/>
    </location>
</feature>
<evidence type="ECO:0000313" key="8">
    <source>
        <dbReference type="Proteomes" id="UP001247307"/>
    </source>
</evidence>
<evidence type="ECO:0000256" key="4">
    <source>
        <dbReference type="ARBA" id="ARBA00022807"/>
    </source>
</evidence>
<keyword evidence="2" id="KW-0645">Protease</keyword>
<dbReference type="EMBL" id="JAVDUI010000001">
    <property type="protein sequence ID" value="MDR6891733.1"/>
    <property type="molecule type" value="Genomic_DNA"/>
</dbReference>
<keyword evidence="3 7" id="KW-0378">Hydrolase</keyword>
<evidence type="ECO:0000313" key="7">
    <source>
        <dbReference type="EMBL" id="MDR6891733.1"/>
    </source>
</evidence>
<evidence type="ECO:0000256" key="1">
    <source>
        <dbReference type="ARBA" id="ARBA00007074"/>
    </source>
</evidence>